<gene>
    <name evidence="1" type="ORF">NB063_14945</name>
</gene>
<accession>A0ABT0U5G3</accession>
<evidence type="ECO:0000313" key="2">
    <source>
        <dbReference type="Proteomes" id="UP001202961"/>
    </source>
</evidence>
<keyword evidence="2" id="KW-1185">Reference proteome</keyword>
<sequence>MNNDRSDLPGLIEMLNSESYQESRKRDFNQQSLEERILSFLGSCDQRGHQYRPGHDCRPTIKRLATFLGCDPTAISKLKTGHRKQINFDAMNTLAILSGVCPPVPFEELGAEKRARLADADRWCEEAPERRGTLAEFLMKGIGSRQDN</sequence>
<dbReference type="RefSeq" id="WP_250929536.1">
    <property type="nucleotide sequence ID" value="NZ_JAMQBK010000039.1"/>
</dbReference>
<reference evidence="1 2" key="1">
    <citation type="journal article" date="2022" name="Syst. Appl. Microbiol.">
        <title>Rhodopirellula aestuarii sp. nov., a novel member of the genus Rhodopirellula isolated from brackish sediments collected in the Tagus River estuary, Portugal.</title>
        <authorList>
            <person name="Vitorino I.R."/>
            <person name="Klimek D."/>
            <person name="Calusinska M."/>
            <person name="Lobo-da-Cunha A."/>
            <person name="Vasconcelos V."/>
            <person name="Lage O.M."/>
        </authorList>
    </citation>
    <scope>NUCLEOTIDE SEQUENCE [LARGE SCALE GENOMIC DNA]</scope>
    <source>
        <strain evidence="1 2">ICT_H3.1</strain>
    </source>
</reference>
<dbReference type="EMBL" id="JAMQBK010000039">
    <property type="protein sequence ID" value="MCM2371904.1"/>
    <property type="molecule type" value="Genomic_DNA"/>
</dbReference>
<evidence type="ECO:0000313" key="1">
    <source>
        <dbReference type="EMBL" id="MCM2371904.1"/>
    </source>
</evidence>
<name>A0ABT0U5G3_9BACT</name>
<organism evidence="1 2">
    <name type="scientific">Aporhodopirellula aestuarii</name>
    <dbReference type="NCBI Taxonomy" id="2950107"/>
    <lineage>
        <taxon>Bacteria</taxon>
        <taxon>Pseudomonadati</taxon>
        <taxon>Planctomycetota</taxon>
        <taxon>Planctomycetia</taxon>
        <taxon>Pirellulales</taxon>
        <taxon>Pirellulaceae</taxon>
        <taxon>Aporhodopirellula</taxon>
    </lineage>
</organism>
<proteinExistence type="predicted"/>
<dbReference type="Proteomes" id="UP001202961">
    <property type="component" value="Unassembled WGS sequence"/>
</dbReference>
<comment type="caution">
    <text evidence="1">The sequence shown here is derived from an EMBL/GenBank/DDBJ whole genome shotgun (WGS) entry which is preliminary data.</text>
</comment>
<evidence type="ECO:0008006" key="3">
    <source>
        <dbReference type="Google" id="ProtNLM"/>
    </source>
</evidence>
<protein>
    <recommendedName>
        <fullName evidence="3">XRE family transcriptional regulator</fullName>
    </recommendedName>
</protein>